<dbReference type="RefSeq" id="WP_270041552.1">
    <property type="nucleotide sequence ID" value="NZ_JAPDOD010000017.1"/>
</dbReference>
<evidence type="ECO:0008006" key="3">
    <source>
        <dbReference type="Google" id="ProtNLM"/>
    </source>
</evidence>
<accession>A0A9X3S0R0</accession>
<evidence type="ECO:0000313" key="2">
    <source>
        <dbReference type="Proteomes" id="UP001149140"/>
    </source>
</evidence>
<keyword evidence="2" id="KW-1185">Reference proteome</keyword>
<protein>
    <recommendedName>
        <fullName evidence="3">SAM-dependent methyltransferase</fullName>
    </recommendedName>
</protein>
<sequence length="315" mass="35299">MPAAPPRDPREIRAWLEQEPTLTELQAAYPREWAVVQRELAEIVPRGDREELTRYVSSLASGSGSQAAGRRRGLADVSGEIRRRMAVEAIKQLSLQAATGVTEGRVRFNLFNGKVAQRLLFEGGGFERKPVSMFWFKALWPLLWQRRYLMPLVAKKGIYCFYSKPLITALAAEIGDRSALEIAAGDGTLTRFLRERGVDVMATDDHSWRDVSFPQWVVKEDAKQSLKARSPQVVLCSWPPANNDFERAVFNTRSVELYIVIGSRHQFAAGNWATYEQQTTFELEESLELSRLVLPPELDAAVSSSAASSPPTRCG</sequence>
<gene>
    <name evidence="1" type="ORF">OM076_18735</name>
</gene>
<dbReference type="AlphaFoldDB" id="A0A9X3S0R0"/>
<name>A0A9X3S0R0_9ACTN</name>
<reference evidence="1" key="1">
    <citation type="submission" date="2022-10" db="EMBL/GenBank/DDBJ databases">
        <title>The WGS of Solirubrobacter ginsenosidimutans DSM 21036.</title>
        <authorList>
            <person name="Jiang Z."/>
        </authorList>
    </citation>
    <scope>NUCLEOTIDE SEQUENCE</scope>
    <source>
        <strain evidence="1">DSM 21036</strain>
    </source>
</reference>
<proteinExistence type="predicted"/>
<dbReference type="Proteomes" id="UP001149140">
    <property type="component" value="Unassembled WGS sequence"/>
</dbReference>
<organism evidence="1 2">
    <name type="scientific">Solirubrobacter ginsenosidimutans</name>
    <dbReference type="NCBI Taxonomy" id="490573"/>
    <lineage>
        <taxon>Bacteria</taxon>
        <taxon>Bacillati</taxon>
        <taxon>Actinomycetota</taxon>
        <taxon>Thermoleophilia</taxon>
        <taxon>Solirubrobacterales</taxon>
        <taxon>Solirubrobacteraceae</taxon>
        <taxon>Solirubrobacter</taxon>
    </lineage>
</organism>
<evidence type="ECO:0000313" key="1">
    <source>
        <dbReference type="EMBL" id="MDA0162315.1"/>
    </source>
</evidence>
<dbReference type="EMBL" id="JAPDOD010000017">
    <property type="protein sequence ID" value="MDA0162315.1"/>
    <property type="molecule type" value="Genomic_DNA"/>
</dbReference>
<dbReference type="InterPro" id="IPR029063">
    <property type="entry name" value="SAM-dependent_MTases_sf"/>
</dbReference>
<dbReference type="SUPFAM" id="SSF53335">
    <property type="entry name" value="S-adenosyl-L-methionine-dependent methyltransferases"/>
    <property type="match status" value="1"/>
</dbReference>
<comment type="caution">
    <text evidence="1">The sequence shown here is derived from an EMBL/GenBank/DDBJ whole genome shotgun (WGS) entry which is preliminary data.</text>
</comment>